<sequence length="378" mass="41217">MHVRRLQLTDFRSWSQVDVTFPEGPSVLVGPNGHGKTNLVESVGYLATGASHRVAGDAPLVRHGAESAVIRAAIGHEGRELRADLTIQPGKSNRARLNRSPLPRARDLIGVLKAVVFAPEDLSLVRGEPEQRRRMLDELLIARHPRFAGVRADYERVVRQRNTLLRTAYLARKTGGRGNTDLHTLDIWDRHLAQHGADLLAGRLALLESLSPYVVKAYDAVSAGRGRPQMTYQAAWADAEPLSPDRDLLTARLAAALAAARARETERGTTLVGPHRDDLLLRLGDLPAKGYASHGESWSYALALRLGAAELLRAEAVSPVLILDDVFAELDTDRRERLAAMVTHAPQVLVTCAVAEDVPAAMTGGRFDICDGEVNRVV</sequence>
<dbReference type="InterPro" id="IPR027417">
    <property type="entry name" value="P-loop_NTPase"/>
</dbReference>
<evidence type="ECO:0000256" key="2">
    <source>
        <dbReference type="ARBA" id="ARBA00008016"/>
    </source>
</evidence>
<accession>A0A562V129</accession>
<dbReference type="Gene3D" id="3.40.50.300">
    <property type="entry name" value="P-loop containing nucleotide triphosphate hydrolases"/>
    <property type="match status" value="1"/>
</dbReference>
<protein>
    <recommendedName>
        <fullName evidence="3 13">DNA replication and repair protein RecF</fullName>
    </recommendedName>
</protein>
<keyword evidence="8 13" id="KW-0067">ATP-binding</keyword>
<dbReference type="GO" id="GO:0009432">
    <property type="term" value="P:SOS response"/>
    <property type="evidence" value="ECO:0007669"/>
    <property type="project" value="UniProtKB-UniRule"/>
</dbReference>
<evidence type="ECO:0000313" key="16">
    <source>
        <dbReference type="EMBL" id="TWJ11507.1"/>
    </source>
</evidence>
<evidence type="ECO:0000256" key="11">
    <source>
        <dbReference type="ARBA" id="ARBA00023236"/>
    </source>
</evidence>
<evidence type="ECO:0000256" key="8">
    <source>
        <dbReference type="ARBA" id="ARBA00022840"/>
    </source>
</evidence>
<dbReference type="Pfam" id="PF02463">
    <property type="entry name" value="SMC_N"/>
    <property type="match status" value="1"/>
</dbReference>
<dbReference type="PANTHER" id="PTHR32182">
    <property type="entry name" value="DNA REPLICATION AND REPAIR PROTEIN RECF"/>
    <property type="match status" value="1"/>
</dbReference>
<dbReference type="PANTHER" id="PTHR32182:SF0">
    <property type="entry name" value="DNA REPLICATION AND REPAIR PROTEIN RECF"/>
    <property type="match status" value="1"/>
</dbReference>
<evidence type="ECO:0000256" key="7">
    <source>
        <dbReference type="ARBA" id="ARBA00022763"/>
    </source>
</evidence>
<dbReference type="OrthoDB" id="9803889at2"/>
<comment type="subcellular location">
    <subcellularLocation>
        <location evidence="1 13 14">Cytoplasm</location>
    </subcellularLocation>
</comment>
<dbReference type="InterPro" id="IPR018078">
    <property type="entry name" value="DNA-binding_RecF_CS"/>
</dbReference>
<keyword evidence="17" id="KW-1185">Reference proteome</keyword>
<dbReference type="RefSeq" id="WP_147137689.1">
    <property type="nucleotide sequence ID" value="NZ_BAABIJ010000002.1"/>
</dbReference>
<dbReference type="SUPFAM" id="SSF52540">
    <property type="entry name" value="P-loop containing nucleoside triphosphate hydrolases"/>
    <property type="match status" value="1"/>
</dbReference>
<dbReference type="Proteomes" id="UP000321617">
    <property type="component" value="Unassembled WGS sequence"/>
</dbReference>
<evidence type="ECO:0000256" key="14">
    <source>
        <dbReference type="RuleBase" id="RU000578"/>
    </source>
</evidence>
<comment type="similarity">
    <text evidence="2 13 14">Belongs to the RecF family.</text>
</comment>
<dbReference type="GO" id="GO:0006260">
    <property type="term" value="P:DNA replication"/>
    <property type="evidence" value="ECO:0007669"/>
    <property type="project" value="UniProtKB-UniRule"/>
</dbReference>
<keyword evidence="4 13" id="KW-0963">Cytoplasm</keyword>
<keyword evidence="5 13" id="KW-0235">DNA replication</keyword>
<evidence type="ECO:0000256" key="4">
    <source>
        <dbReference type="ARBA" id="ARBA00022490"/>
    </source>
</evidence>
<comment type="caution">
    <text evidence="16">The sequence shown here is derived from an EMBL/GenBank/DDBJ whole genome shotgun (WGS) entry which is preliminary data.</text>
</comment>
<reference evidence="16 17" key="1">
    <citation type="journal article" date="2013" name="Stand. Genomic Sci.">
        <title>Genomic Encyclopedia of Type Strains, Phase I: The one thousand microbial genomes (KMG-I) project.</title>
        <authorList>
            <person name="Kyrpides N.C."/>
            <person name="Woyke T."/>
            <person name="Eisen J.A."/>
            <person name="Garrity G."/>
            <person name="Lilburn T.G."/>
            <person name="Beck B.J."/>
            <person name="Whitman W.B."/>
            <person name="Hugenholtz P."/>
            <person name="Klenk H.P."/>
        </authorList>
    </citation>
    <scope>NUCLEOTIDE SEQUENCE [LARGE SCALE GENOMIC DNA]</scope>
    <source>
        <strain evidence="16 17">DSM 45044</strain>
    </source>
</reference>
<dbReference type="GO" id="GO:0000731">
    <property type="term" value="P:DNA synthesis involved in DNA repair"/>
    <property type="evidence" value="ECO:0007669"/>
    <property type="project" value="TreeGrafter"/>
</dbReference>
<proteinExistence type="inferred from homology"/>
<dbReference type="GO" id="GO:0006302">
    <property type="term" value="P:double-strand break repair"/>
    <property type="evidence" value="ECO:0007669"/>
    <property type="project" value="TreeGrafter"/>
</dbReference>
<dbReference type="PROSITE" id="PS00618">
    <property type="entry name" value="RECF_2"/>
    <property type="match status" value="1"/>
</dbReference>
<keyword evidence="7 13" id="KW-0227">DNA damage</keyword>
<dbReference type="GO" id="GO:0005737">
    <property type="term" value="C:cytoplasm"/>
    <property type="evidence" value="ECO:0007669"/>
    <property type="project" value="UniProtKB-SubCell"/>
</dbReference>
<organism evidence="16 17">
    <name type="scientific">Stackebrandtia albiflava</name>
    <dbReference type="NCBI Taxonomy" id="406432"/>
    <lineage>
        <taxon>Bacteria</taxon>
        <taxon>Bacillati</taxon>
        <taxon>Actinomycetota</taxon>
        <taxon>Actinomycetes</taxon>
        <taxon>Glycomycetales</taxon>
        <taxon>Glycomycetaceae</taxon>
        <taxon>Stackebrandtia</taxon>
    </lineage>
</organism>
<dbReference type="Gene3D" id="1.20.1050.90">
    <property type="entry name" value="RecF/RecN/SMC, N-terminal domain"/>
    <property type="match status" value="1"/>
</dbReference>
<comment type="function">
    <text evidence="12 13 14">The RecF protein is involved in DNA metabolism; it is required for DNA replication and normal SOS inducibility. RecF binds preferentially to single-stranded, linear DNA. It also seems to bind ATP.</text>
</comment>
<dbReference type="NCBIfam" id="TIGR00611">
    <property type="entry name" value="recf"/>
    <property type="match status" value="1"/>
</dbReference>
<evidence type="ECO:0000256" key="12">
    <source>
        <dbReference type="ARBA" id="ARBA00025401"/>
    </source>
</evidence>
<dbReference type="HAMAP" id="MF_00365">
    <property type="entry name" value="RecF"/>
    <property type="match status" value="1"/>
</dbReference>
<keyword evidence="9 13" id="KW-0238">DNA-binding</keyword>
<feature type="binding site" evidence="13">
    <location>
        <begin position="30"/>
        <end position="37"/>
    </location>
    <ligand>
        <name>ATP</name>
        <dbReference type="ChEBI" id="CHEBI:30616"/>
    </ligand>
</feature>
<evidence type="ECO:0000256" key="5">
    <source>
        <dbReference type="ARBA" id="ARBA00022705"/>
    </source>
</evidence>
<evidence type="ECO:0000256" key="6">
    <source>
        <dbReference type="ARBA" id="ARBA00022741"/>
    </source>
</evidence>
<keyword evidence="10 13" id="KW-0234">DNA repair</keyword>
<dbReference type="EMBL" id="VLLL01000006">
    <property type="protein sequence ID" value="TWJ11507.1"/>
    <property type="molecule type" value="Genomic_DNA"/>
</dbReference>
<dbReference type="GO" id="GO:0005524">
    <property type="term" value="F:ATP binding"/>
    <property type="evidence" value="ECO:0007669"/>
    <property type="project" value="UniProtKB-UniRule"/>
</dbReference>
<evidence type="ECO:0000256" key="10">
    <source>
        <dbReference type="ARBA" id="ARBA00023204"/>
    </source>
</evidence>
<evidence type="ECO:0000256" key="3">
    <source>
        <dbReference type="ARBA" id="ARBA00020170"/>
    </source>
</evidence>
<gene>
    <name evidence="13" type="primary">recF</name>
    <name evidence="16" type="ORF">LX16_2230</name>
</gene>
<evidence type="ECO:0000256" key="9">
    <source>
        <dbReference type="ARBA" id="ARBA00023125"/>
    </source>
</evidence>
<keyword evidence="11 13" id="KW-0742">SOS response</keyword>
<dbReference type="AlphaFoldDB" id="A0A562V129"/>
<dbReference type="GO" id="GO:0003697">
    <property type="term" value="F:single-stranded DNA binding"/>
    <property type="evidence" value="ECO:0007669"/>
    <property type="project" value="UniProtKB-UniRule"/>
</dbReference>
<name>A0A562V129_9ACTN</name>
<evidence type="ECO:0000256" key="1">
    <source>
        <dbReference type="ARBA" id="ARBA00004496"/>
    </source>
</evidence>
<dbReference type="InterPro" id="IPR003395">
    <property type="entry name" value="RecF/RecN/SMC_N"/>
</dbReference>
<evidence type="ECO:0000256" key="13">
    <source>
        <dbReference type="HAMAP-Rule" id="MF_00365"/>
    </source>
</evidence>
<dbReference type="InterPro" id="IPR001238">
    <property type="entry name" value="DNA-binding_RecF"/>
</dbReference>
<dbReference type="InterPro" id="IPR042174">
    <property type="entry name" value="RecF_2"/>
</dbReference>
<evidence type="ECO:0000313" key="17">
    <source>
        <dbReference type="Proteomes" id="UP000321617"/>
    </source>
</evidence>
<evidence type="ECO:0000259" key="15">
    <source>
        <dbReference type="Pfam" id="PF02463"/>
    </source>
</evidence>
<feature type="domain" description="RecF/RecN/SMC N-terminal" evidence="15">
    <location>
        <begin position="3"/>
        <end position="355"/>
    </location>
</feature>
<keyword evidence="6 13" id="KW-0547">Nucleotide-binding</keyword>